<dbReference type="CDD" id="cd09143">
    <property type="entry name" value="PLDc_vPLD1_2_like_bac_2"/>
    <property type="match status" value="1"/>
</dbReference>
<dbReference type="InterPro" id="IPR025202">
    <property type="entry name" value="PLD-like_dom"/>
</dbReference>
<evidence type="ECO:0000256" key="3">
    <source>
        <dbReference type="ARBA" id="ARBA00022801"/>
    </source>
</evidence>
<dbReference type="AlphaFoldDB" id="A0A0F9PBM1"/>
<evidence type="ECO:0000313" key="7">
    <source>
        <dbReference type="EMBL" id="KKN29255.1"/>
    </source>
</evidence>
<dbReference type="PANTHER" id="PTHR18896">
    <property type="entry name" value="PHOSPHOLIPASE D"/>
    <property type="match status" value="1"/>
</dbReference>
<keyword evidence="2" id="KW-0677">Repeat</keyword>
<evidence type="ECO:0000256" key="4">
    <source>
        <dbReference type="ARBA" id="ARBA00023098"/>
    </source>
</evidence>
<proteinExistence type="predicted"/>
<gene>
    <name evidence="7" type="ORF">LCGC14_0845980</name>
</gene>
<comment type="caution">
    <text evidence="7">The sequence shown here is derived from an EMBL/GenBank/DDBJ whole genome shotgun (WGS) entry which is preliminary data.</text>
</comment>
<dbReference type="SUPFAM" id="SSF56024">
    <property type="entry name" value="Phospholipase D/nuclease"/>
    <property type="match status" value="2"/>
</dbReference>
<keyword evidence="5" id="KW-1133">Transmembrane helix</keyword>
<keyword evidence="5" id="KW-0812">Transmembrane</keyword>
<dbReference type="GO" id="GO:0009395">
    <property type="term" value="P:phospholipid catabolic process"/>
    <property type="evidence" value="ECO:0007669"/>
    <property type="project" value="TreeGrafter"/>
</dbReference>
<dbReference type="PROSITE" id="PS50035">
    <property type="entry name" value="PLD"/>
    <property type="match status" value="2"/>
</dbReference>
<protein>
    <recommendedName>
        <fullName evidence="6">PLD phosphodiesterase domain-containing protein</fullName>
    </recommendedName>
</protein>
<dbReference type="InterPro" id="IPR032816">
    <property type="entry name" value="VTT_dom"/>
</dbReference>
<accession>A0A0F9PBM1</accession>
<feature type="transmembrane region" description="Helical" evidence="5">
    <location>
        <begin position="609"/>
        <end position="633"/>
    </location>
</feature>
<feature type="transmembrane region" description="Helical" evidence="5">
    <location>
        <begin position="569"/>
        <end position="589"/>
    </location>
</feature>
<evidence type="ECO:0000256" key="2">
    <source>
        <dbReference type="ARBA" id="ARBA00022737"/>
    </source>
</evidence>
<dbReference type="SMART" id="SM00155">
    <property type="entry name" value="PLDc"/>
    <property type="match status" value="2"/>
</dbReference>
<evidence type="ECO:0000256" key="1">
    <source>
        <dbReference type="ARBA" id="ARBA00000798"/>
    </source>
</evidence>
<keyword evidence="5" id="KW-0472">Membrane</keyword>
<feature type="transmembrane region" description="Helical" evidence="5">
    <location>
        <begin position="535"/>
        <end position="562"/>
    </location>
</feature>
<feature type="domain" description="PLD phosphodiesterase" evidence="6">
    <location>
        <begin position="348"/>
        <end position="375"/>
    </location>
</feature>
<name>A0A0F9PBM1_9ZZZZ</name>
<dbReference type="EMBL" id="LAZR01002499">
    <property type="protein sequence ID" value="KKN29255.1"/>
    <property type="molecule type" value="Genomic_DNA"/>
</dbReference>
<feature type="transmembrane region" description="Helical" evidence="5">
    <location>
        <begin position="645"/>
        <end position="664"/>
    </location>
</feature>
<reference evidence="7" key="1">
    <citation type="journal article" date="2015" name="Nature">
        <title>Complex archaea that bridge the gap between prokaryotes and eukaryotes.</title>
        <authorList>
            <person name="Spang A."/>
            <person name="Saw J.H."/>
            <person name="Jorgensen S.L."/>
            <person name="Zaremba-Niedzwiedzka K."/>
            <person name="Martijn J."/>
            <person name="Lind A.E."/>
            <person name="van Eijk R."/>
            <person name="Schleper C."/>
            <person name="Guy L."/>
            <person name="Ettema T.J."/>
        </authorList>
    </citation>
    <scope>NUCLEOTIDE SEQUENCE</scope>
</reference>
<feature type="transmembrane region" description="Helical" evidence="5">
    <location>
        <begin position="489"/>
        <end position="509"/>
    </location>
</feature>
<sequence length="706" mass="79570">MTQSTILNAGKNCWQKKHAKRVALLIDGENYYPALHAAIQKAQDSLFILGWDLDTRIRLLRDDSDTSGLPAELGAFVSEVLKKNTQLNVYILNWDWAMVYTLEREWLPLQKTEWKHQSRLNFQLDGECPTGASQHQKVIVIDDDIAFSGGFDLGKSRWDSSDHKADDSRRIDPDNNTYPPFHDVQMMVQGEAAKALGNLARERWHRATGQHLPNPVENLETNAWPEYIEAWFEDIDVAISRTLPEYKDYKEVREVEALYIDTINKAEKLIYLENQYFTSWKIADLLVNRLAEENGPEVVLVLPLMTGGWLEQATMDVLRFRVVCKLQAADKYGRLRVCYPHRDELGDSYISVHAKLTVIDDRLLRVGSANLSNRSMGFDSECDLSIEATNEDEKKTVRRFRERLLSEHMGMSEEAIHDALSADNSLTKLIDQRMDEPHTLRHLDCQVSEYANDILPSSAIVDPEKPIAADQLSEMFISDEEQPSARKQWWKIIGALAVVLVMTAIWRWTPLSEWLNVDMLQHAAEQVKSYPFTPLIVLVVFSIAGLLAFPVTLLIVTTALTFGPLWGSLYSIIGSLLSSIMGYAVGHYMGKSTIEKLSGSSLSKLSQRIAEHGILTVITVRIVPVAPFAVINLVAGGSHIKTRDFILGTFIGMLPGILAITVFADSLMQTVRNPNPTQIGIFVIVIVVVIAVMFGLKRLINRKTKA</sequence>
<comment type="catalytic activity">
    <reaction evidence="1">
        <text>a 1,2-diacyl-sn-glycero-3-phosphocholine + H2O = a 1,2-diacyl-sn-glycero-3-phosphate + choline + H(+)</text>
        <dbReference type="Rhea" id="RHEA:14445"/>
        <dbReference type="ChEBI" id="CHEBI:15354"/>
        <dbReference type="ChEBI" id="CHEBI:15377"/>
        <dbReference type="ChEBI" id="CHEBI:15378"/>
        <dbReference type="ChEBI" id="CHEBI:57643"/>
        <dbReference type="ChEBI" id="CHEBI:58608"/>
        <dbReference type="EC" id="3.1.4.4"/>
    </reaction>
</comment>
<dbReference type="Pfam" id="PF09335">
    <property type="entry name" value="VTT_dom"/>
    <property type="match status" value="1"/>
</dbReference>
<keyword evidence="3" id="KW-0378">Hydrolase</keyword>
<dbReference type="InterPro" id="IPR015679">
    <property type="entry name" value="PLipase_D_fam"/>
</dbReference>
<evidence type="ECO:0000259" key="6">
    <source>
        <dbReference type="PROSITE" id="PS50035"/>
    </source>
</evidence>
<dbReference type="Gene3D" id="3.30.870.10">
    <property type="entry name" value="Endonuclease Chain A"/>
    <property type="match status" value="2"/>
</dbReference>
<dbReference type="CDD" id="cd09140">
    <property type="entry name" value="PLDc_vPLD1_2_like_bac_1"/>
    <property type="match status" value="1"/>
</dbReference>
<dbReference type="InterPro" id="IPR001736">
    <property type="entry name" value="PLipase_D/transphosphatidylase"/>
</dbReference>
<feature type="domain" description="PLD phosphodiesterase" evidence="6">
    <location>
        <begin position="130"/>
        <end position="157"/>
    </location>
</feature>
<dbReference type="PANTHER" id="PTHR18896:SF76">
    <property type="entry name" value="PHOSPHOLIPASE"/>
    <property type="match status" value="1"/>
</dbReference>
<keyword evidence="4" id="KW-0443">Lipid metabolism</keyword>
<evidence type="ECO:0000256" key="5">
    <source>
        <dbReference type="SAM" id="Phobius"/>
    </source>
</evidence>
<organism evidence="7">
    <name type="scientific">marine sediment metagenome</name>
    <dbReference type="NCBI Taxonomy" id="412755"/>
    <lineage>
        <taxon>unclassified sequences</taxon>
        <taxon>metagenomes</taxon>
        <taxon>ecological metagenomes</taxon>
    </lineage>
</organism>
<dbReference type="GO" id="GO:0004630">
    <property type="term" value="F:phospholipase D activity"/>
    <property type="evidence" value="ECO:0007669"/>
    <property type="project" value="UniProtKB-EC"/>
</dbReference>
<dbReference type="Pfam" id="PF13091">
    <property type="entry name" value="PLDc_2"/>
    <property type="match status" value="1"/>
</dbReference>
<feature type="transmembrane region" description="Helical" evidence="5">
    <location>
        <begin position="676"/>
        <end position="696"/>
    </location>
</feature>